<dbReference type="CDD" id="cd14016">
    <property type="entry name" value="STKc_CK1"/>
    <property type="match status" value="1"/>
</dbReference>
<dbReference type="Gene3D" id="1.10.510.10">
    <property type="entry name" value="Transferase(Phosphotransferase) domain 1"/>
    <property type="match status" value="1"/>
</dbReference>
<gene>
    <name evidence="5" type="ORF">RFI_15616</name>
</gene>
<dbReference type="PANTHER" id="PTHR11909">
    <property type="entry name" value="CASEIN KINASE-RELATED"/>
    <property type="match status" value="1"/>
</dbReference>
<organism evidence="5 6">
    <name type="scientific">Reticulomyxa filosa</name>
    <dbReference type="NCBI Taxonomy" id="46433"/>
    <lineage>
        <taxon>Eukaryota</taxon>
        <taxon>Sar</taxon>
        <taxon>Rhizaria</taxon>
        <taxon>Retaria</taxon>
        <taxon>Foraminifera</taxon>
        <taxon>Monothalamids</taxon>
        <taxon>Reticulomyxidae</taxon>
        <taxon>Reticulomyxa</taxon>
    </lineage>
</organism>
<evidence type="ECO:0000259" key="4">
    <source>
        <dbReference type="PROSITE" id="PS50011"/>
    </source>
</evidence>
<dbReference type="GO" id="GO:0005524">
    <property type="term" value="F:ATP binding"/>
    <property type="evidence" value="ECO:0007669"/>
    <property type="project" value="UniProtKB-UniRule"/>
</dbReference>
<dbReference type="EMBL" id="ASPP01011480">
    <property type="protein sequence ID" value="ETO21586.1"/>
    <property type="molecule type" value="Genomic_DNA"/>
</dbReference>
<feature type="non-terminal residue" evidence="5">
    <location>
        <position position="304"/>
    </location>
</feature>
<evidence type="ECO:0000313" key="5">
    <source>
        <dbReference type="EMBL" id="ETO21586.1"/>
    </source>
</evidence>
<keyword evidence="5" id="KW-0418">Kinase</keyword>
<comment type="caution">
    <text evidence="5">The sequence shown here is derived from an EMBL/GenBank/DDBJ whole genome shotgun (WGS) entry which is preliminary data.</text>
</comment>
<keyword evidence="5" id="KW-0808">Transferase</keyword>
<keyword evidence="2" id="KW-0067">ATP-binding</keyword>
<dbReference type="PROSITE" id="PS00107">
    <property type="entry name" value="PROTEIN_KINASE_ATP"/>
    <property type="match status" value="1"/>
</dbReference>
<reference evidence="5 6" key="1">
    <citation type="journal article" date="2013" name="Curr. Biol.">
        <title>The Genome of the Foraminiferan Reticulomyxa filosa.</title>
        <authorList>
            <person name="Glockner G."/>
            <person name="Hulsmann N."/>
            <person name="Schleicher M."/>
            <person name="Noegel A.A."/>
            <person name="Eichinger L."/>
            <person name="Gallinger C."/>
            <person name="Pawlowski J."/>
            <person name="Sierra R."/>
            <person name="Euteneuer U."/>
            <person name="Pillet L."/>
            <person name="Moustafa A."/>
            <person name="Platzer M."/>
            <person name="Groth M."/>
            <person name="Szafranski K."/>
            <person name="Schliwa M."/>
        </authorList>
    </citation>
    <scope>NUCLEOTIDE SEQUENCE [LARGE SCALE GENOMIC DNA]</scope>
</reference>
<dbReference type="InterPro" id="IPR011009">
    <property type="entry name" value="Kinase-like_dom_sf"/>
</dbReference>
<dbReference type="Pfam" id="PF00069">
    <property type="entry name" value="Pkinase"/>
    <property type="match status" value="1"/>
</dbReference>
<dbReference type="PROSITE" id="PS50011">
    <property type="entry name" value="PROTEIN_KINASE_DOM"/>
    <property type="match status" value="1"/>
</dbReference>
<dbReference type="Proteomes" id="UP000023152">
    <property type="component" value="Unassembled WGS sequence"/>
</dbReference>
<evidence type="ECO:0000256" key="2">
    <source>
        <dbReference type="PROSITE-ProRule" id="PRU10141"/>
    </source>
</evidence>
<protein>
    <recommendedName>
        <fullName evidence="1">Casein kinase I</fullName>
    </recommendedName>
</protein>
<proteinExistence type="predicted"/>
<accession>X6N6C4</accession>
<keyword evidence="3" id="KW-1133">Transmembrane helix</keyword>
<dbReference type="OMA" id="NKCFIHR"/>
<dbReference type="InterPro" id="IPR017441">
    <property type="entry name" value="Protein_kinase_ATP_BS"/>
</dbReference>
<feature type="binding site" evidence="2">
    <location>
        <position position="41"/>
    </location>
    <ligand>
        <name>ATP</name>
        <dbReference type="ChEBI" id="CHEBI:30616"/>
    </ligand>
</feature>
<dbReference type="InterPro" id="IPR000719">
    <property type="entry name" value="Prot_kinase_dom"/>
</dbReference>
<evidence type="ECO:0000256" key="1">
    <source>
        <dbReference type="ARBA" id="ARBA00023860"/>
    </source>
</evidence>
<sequence length="304" mass="35363">MDFEIRVARNQYLLGRKVGSGSFGVIYEAKHALTGEVVAVKLENTKTQCPQLHYEYKIYKNMKGTVGVPLVKWFGTEEEFNILVMQMLGPSLEELFNYCGRQFSLKTVCLLAEQMVRTQHSSILKIIMIIIIVDIPFFFPLCNNKKKKKKVHVIDFGLAKHYIVPETQEHIPFVRGKSLTGTARYASANTHLGYEQSRRDDLETLGYVLLYFIKQGKLPWQGLKAKTKQAKYSRIASVKQKTSIEVLCEGLPQEFAQYLSYCRKLEFDEKPDYHYLRNLFRKLFQKQQFVDDGQYDWTLKAIKE</sequence>
<dbReference type="SMART" id="SM00220">
    <property type="entry name" value="S_TKc"/>
    <property type="match status" value="1"/>
</dbReference>
<keyword evidence="3" id="KW-0812">Transmembrane</keyword>
<evidence type="ECO:0000313" key="6">
    <source>
        <dbReference type="Proteomes" id="UP000023152"/>
    </source>
</evidence>
<dbReference type="AlphaFoldDB" id="X6N6C4"/>
<dbReference type="OrthoDB" id="5800476at2759"/>
<dbReference type="InterPro" id="IPR050235">
    <property type="entry name" value="CK1_Ser-Thr_kinase"/>
</dbReference>
<name>X6N6C4_RETFI</name>
<keyword evidence="6" id="KW-1185">Reference proteome</keyword>
<keyword evidence="3" id="KW-0472">Membrane</keyword>
<evidence type="ECO:0000256" key="3">
    <source>
        <dbReference type="SAM" id="Phobius"/>
    </source>
</evidence>
<feature type="transmembrane region" description="Helical" evidence="3">
    <location>
        <begin position="123"/>
        <end position="142"/>
    </location>
</feature>
<dbReference type="GO" id="GO:0004672">
    <property type="term" value="F:protein kinase activity"/>
    <property type="evidence" value="ECO:0007669"/>
    <property type="project" value="InterPro"/>
</dbReference>
<feature type="domain" description="Protein kinase" evidence="4">
    <location>
        <begin position="12"/>
        <end position="290"/>
    </location>
</feature>
<dbReference type="SUPFAM" id="SSF56112">
    <property type="entry name" value="Protein kinase-like (PK-like)"/>
    <property type="match status" value="1"/>
</dbReference>
<keyword evidence="2" id="KW-0547">Nucleotide-binding</keyword>